<dbReference type="RefSeq" id="WP_067634164.1">
    <property type="nucleotide sequence ID" value="NZ_CP013213.1"/>
</dbReference>
<dbReference type="KEGG" id="erl:AOC36_10750"/>
<dbReference type="Proteomes" id="UP000063781">
    <property type="component" value="Chromosome"/>
</dbReference>
<sequence>MTYRNRIVSHKTVEAFFLVQMNQVCVLETNDERVLGVVWDQGNYYSVEYCVKENDYTITKDGITTISPYLTPYASALDFACQNKDASKNFDIMKNKQVFKVILPYILDIQRARNIDELSAYVDDLFERIDLDTTNQDICKLMAYVEFHHVFEMYAEYKVDLREFFCAMMEECMDSIDRILNAQTMSVEMCVSRMLIVNQDQRLAKIISDKSNINTH</sequence>
<evidence type="ECO:0000313" key="2">
    <source>
        <dbReference type="Proteomes" id="UP000063781"/>
    </source>
</evidence>
<dbReference type="STRING" id="1514105.AOC36_10750"/>
<proteinExistence type="predicted"/>
<dbReference type="EMBL" id="CP013213">
    <property type="protein sequence ID" value="AMC94433.1"/>
    <property type="molecule type" value="Genomic_DNA"/>
</dbReference>
<protein>
    <submittedName>
        <fullName evidence="1">Uncharacterized protein</fullName>
    </submittedName>
</protein>
<evidence type="ECO:0000313" key="1">
    <source>
        <dbReference type="EMBL" id="AMC94433.1"/>
    </source>
</evidence>
<name>A0A0X8H1N5_9FIRM</name>
<reference evidence="1 2" key="1">
    <citation type="submission" date="2015-10" db="EMBL/GenBank/DDBJ databases">
        <title>Erysipelothrix larvae sp. LV19 isolated from the larval gut of the rhinoceros beetle, Trypoxylus dichotomus.</title>
        <authorList>
            <person name="Lim S."/>
            <person name="Kim B.-C."/>
        </authorList>
    </citation>
    <scope>NUCLEOTIDE SEQUENCE [LARGE SCALE GENOMIC DNA]</scope>
    <source>
        <strain evidence="1 2">LV19</strain>
    </source>
</reference>
<gene>
    <name evidence="1" type="ORF">AOC36_10750</name>
</gene>
<organism evidence="1 2">
    <name type="scientific">Erysipelothrix larvae</name>
    <dbReference type="NCBI Taxonomy" id="1514105"/>
    <lineage>
        <taxon>Bacteria</taxon>
        <taxon>Bacillati</taxon>
        <taxon>Bacillota</taxon>
        <taxon>Erysipelotrichia</taxon>
        <taxon>Erysipelotrichales</taxon>
        <taxon>Erysipelotrichaceae</taxon>
        <taxon>Erysipelothrix</taxon>
    </lineage>
</organism>
<keyword evidence="2" id="KW-1185">Reference proteome</keyword>
<accession>A0A0X8H1N5</accession>
<dbReference type="AlphaFoldDB" id="A0A0X8H1N5"/>